<sequence length="204" mass="22956">MSKVISVAVCDDDETMLPIIAGVVQATFPAEGATVETFSSAKQFCDRMEEKGFDLLFLDIDMPETDGIELGLKLRNAKRNIDIVYVSEREDRVFESFKVHPFGFVRKRNFLKDIRSVAKLWLDSREAVPADKFVIEGTKGSLAVQLSEIIYIESMKKTQYVHIKGVEEPFGPLARLKNFWSCSPATVFCSRTKVFLSTISISAI</sequence>
<accession>A0A9D1AFW6</accession>
<dbReference type="EMBL" id="DVHB01000054">
    <property type="protein sequence ID" value="HIR39325.1"/>
    <property type="molecule type" value="Genomic_DNA"/>
</dbReference>
<comment type="caution">
    <text evidence="6">The sequence shown here is derived from an EMBL/GenBank/DDBJ whole genome shotgun (WGS) entry which is preliminary data.</text>
</comment>
<dbReference type="CDD" id="cd00156">
    <property type="entry name" value="REC"/>
    <property type="match status" value="1"/>
</dbReference>
<dbReference type="PANTHER" id="PTHR44591">
    <property type="entry name" value="STRESS RESPONSE REGULATOR PROTEIN 1"/>
    <property type="match status" value="1"/>
</dbReference>
<comment type="function">
    <text evidence="3">May play the central regulatory role in sporulation. It may be an element of the effector pathway responsible for the activation of sporulation genes in response to nutritional stress. Spo0A may act in concert with spo0H (a sigma factor) to control the expression of some genes that are critical to the sporulation process.</text>
</comment>
<protein>
    <recommendedName>
        <fullName evidence="1">Stage 0 sporulation protein A homolog</fullName>
    </recommendedName>
</protein>
<reference evidence="6" key="1">
    <citation type="submission" date="2020-10" db="EMBL/GenBank/DDBJ databases">
        <authorList>
            <person name="Gilroy R."/>
        </authorList>
    </citation>
    <scope>NUCLEOTIDE SEQUENCE</scope>
    <source>
        <strain evidence="6">ChiW25-3613</strain>
    </source>
</reference>
<dbReference type="Proteomes" id="UP000824179">
    <property type="component" value="Unassembled WGS sequence"/>
</dbReference>
<gene>
    <name evidence="6" type="ORF">IAB90_02980</name>
</gene>
<dbReference type="InterPro" id="IPR011006">
    <property type="entry name" value="CheY-like_superfamily"/>
</dbReference>
<evidence type="ECO:0000256" key="1">
    <source>
        <dbReference type="ARBA" id="ARBA00018672"/>
    </source>
</evidence>
<organism evidence="6 7">
    <name type="scientific">Candidatus Coproplasma stercoripullorum</name>
    <dbReference type="NCBI Taxonomy" id="2840751"/>
    <lineage>
        <taxon>Bacteria</taxon>
        <taxon>Bacillati</taxon>
        <taxon>Bacillota</taxon>
        <taxon>Clostridia</taxon>
        <taxon>Eubacteriales</taxon>
        <taxon>Candidatus Coproplasma</taxon>
    </lineage>
</organism>
<dbReference type="SUPFAM" id="SSF52172">
    <property type="entry name" value="CheY-like"/>
    <property type="match status" value="1"/>
</dbReference>
<name>A0A9D1AFW6_9FIRM</name>
<evidence type="ECO:0000256" key="4">
    <source>
        <dbReference type="PROSITE-ProRule" id="PRU00169"/>
    </source>
</evidence>
<feature type="modified residue" description="4-aspartylphosphate" evidence="4">
    <location>
        <position position="59"/>
    </location>
</feature>
<dbReference type="Gene3D" id="3.40.50.2300">
    <property type="match status" value="1"/>
</dbReference>
<keyword evidence="2 4" id="KW-0597">Phosphoprotein</keyword>
<evidence type="ECO:0000256" key="2">
    <source>
        <dbReference type="ARBA" id="ARBA00022553"/>
    </source>
</evidence>
<dbReference type="AlphaFoldDB" id="A0A9D1AFW6"/>
<evidence type="ECO:0000256" key="3">
    <source>
        <dbReference type="ARBA" id="ARBA00024867"/>
    </source>
</evidence>
<evidence type="ECO:0000313" key="7">
    <source>
        <dbReference type="Proteomes" id="UP000824179"/>
    </source>
</evidence>
<evidence type="ECO:0000259" key="5">
    <source>
        <dbReference type="PROSITE" id="PS50110"/>
    </source>
</evidence>
<dbReference type="Pfam" id="PF00072">
    <property type="entry name" value="Response_reg"/>
    <property type="match status" value="1"/>
</dbReference>
<evidence type="ECO:0000313" key="6">
    <source>
        <dbReference type="EMBL" id="HIR39325.1"/>
    </source>
</evidence>
<dbReference type="InterPro" id="IPR050595">
    <property type="entry name" value="Bact_response_regulator"/>
</dbReference>
<reference evidence="6" key="2">
    <citation type="journal article" date="2021" name="PeerJ">
        <title>Extensive microbial diversity within the chicken gut microbiome revealed by metagenomics and culture.</title>
        <authorList>
            <person name="Gilroy R."/>
            <person name="Ravi A."/>
            <person name="Getino M."/>
            <person name="Pursley I."/>
            <person name="Horton D.L."/>
            <person name="Alikhan N.F."/>
            <person name="Baker D."/>
            <person name="Gharbi K."/>
            <person name="Hall N."/>
            <person name="Watson M."/>
            <person name="Adriaenssens E.M."/>
            <person name="Foster-Nyarko E."/>
            <person name="Jarju S."/>
            <person name="Secka A."/>
            <person name="Antonio M."/>
            <person name="Oren A."/>
            <person name="Chaudhuri R.R."/>
            <person name="La Ragione R."/>
            <person name="Hildebrand F."/>
            <person name="Pallen M.J."/>
        </authorList>
    </citation>
    <scope>NUCLEOTIDE SEQUENCE</scope>
    <source>
        <strain evidence="6">ChiW25-3613</strain>
    </source>
</reference>
<dbReference type="GO" id="GO:0000160">
    <property type="term" value="P:phosphorelay signal transduction system"/>
    <property type="evidence" value="ECO:0007669"/>
    <property type="project" value="InterPro"/>
</dbReference>
<dbReference type="PROSITE" id="PS50110">
    <property type="entry name" value="RESPONSE_REGULATORY"/>
    <property type="match status" value="1"/>
</dbReference>
<dbReference type="SMART" id="SM00448">
    <property type="entry name" value="REC"/>
    <property type="match status" value="1"/>
</dbReference>
<feature type="domain" description="Response regulatory" evidence="5">
    <location>
        <begin position="6"/>
        <end position="122"/>
    </location>
</feature>
<dbReference type="PANTHER" id="PTHR44591:SF3">
    <property type="entry name" value="RESPONSE REGULATORY DOMAIN-CONTAINING PROTEIN"/>
    <property type="match status" value="1"/>
</dbReference>
<proteinExistence type="predicted"/>
<dbReference type="InterPro" id="IPR001789">
    <property type="entry name" value="Sig_transdc_resp-reg_receiver"/>
</dbReference>